<dbReference type="Proteomes" id="UP001595478">
    <property type="component" value="Unassembled WGS sequence"/>
</dbReference>
<dbReference type="SMART" id="SM00344">
    <property type="entry name" value="HTH_ASNC"/>
    <property type="match status" value="1"/>
</dbReference>
<dbReference type="PANTHER" id="PTHR30154">
    <property type="entry name" value="LEUCINE-RESPONSIVE REGULATORY PROTEIN"/>
    <property type="match status" value="1"/>
</dbReference>
<evidence type="ECO:0000313" key="5">
    <source>
        <dbReference type="EMBL" id="MFC3123184.1"/>
    </source>
</evidence>
<dbReference type="Pfam" id="PF13412">
    <property type="entry name" value="HTH_24"/>
    <property type="match status" value="1"/>
</dbReference>
<reference evidence="6" key="1">
    <citation type="journal article" date="2019" name="Int. J. Syst. Evol. Microbiol.">
        <title>The Global Catalogue of Microorganisms (GCM) 10K type strain sequencing project: providing services to taxonomists for standard genome sequencing and annotation.</title>
        <authorList>
            <consortium name="The Broad Institute Genomics Platform"/>
            <consortium name="The Broad Institute Genome Sequencing Center for Infectious Disease"/>
            <person name="Wu L."/>
            <person name="Ma J."/>
        </authorList>
    </citation>
    <scope>NUCLEOTIDE SEQUENCE [LARGE SCALE GENOMIC DNA]</scope>
    <source>
        <strain evidence="6">KCTC 52473</strain>
    </source>
</reference>
<keyword evidence="6" id="KW-1185">Reference proteome</keyword>
<dbReference type="SUPFAM" id="SSF46785">
    <property type="entry name" value="Winged helix' DNA-binding domain"/>
    <property type="match status" value="1"/>
</dbReference>
<comment type="caution">
    <text evidence="5">The sequence shown here is derived from an EMBL/GenBank/DDBJ whole genome shotgun (WGS) entry which is preliminary data.</text>
</comment>
<keyword evidence="3" id="KW-0804">Transcription</keyword>
<dbReference type="PROSITE" id="PS50956">
    <property type="entry name" value="HTH_ASNC_2"/>
    <property type="match status" value="1"/>
</dbReference>
<gene>
    <name evidence="5" type="ORF">ACFOHL_16295</name>
</gene>
<dbReference type="InterPro" id="IPR019888">
    <property type="entry name" value="Tscrpt_reg_AsnC-like"/>
</dbReference>
<proteinExistence type="predicted"/>
<dbReference type="CDD" id="cd00090">
    <property type="entry name" value="HTH_ARSR"/>
    <property type="match status" value="1"/>
</dbReference>
<dbReference type="InterPro" id="IPR036388">
    <property type="entry name" value="WH-like_DNA-bd_sf"/>
</dbReference>
<evidence type="ECO:0000313" key="6">
    <source>
        <dbReference type="Proteomes" id="UP001595478"/>
    </source>
</evidence>
<evidence type="ECO:0000256" key="3">
    <source>
        <dbReference type="ARBA" id="ARBA00023163"/>
    </source>
</evidence>
<organism evidence="5 6">
    <name type="scientific">Agaribacter flavus</name>
    <dbReference type="NCBI Taxonomy" id="1902781"/>
    <lineage>
        <taxon>Bacteria</taxon>
        <taxon>Pseudomonadati</taxon>
        <taxon>Pseudomonadota</taxon>
        <taxon>Gammaproteobacteria</taxon>
        <taxon>Alteromonadales</taxon>
        <taxon>Alteromonadaceae</taxon>
        <taxon>Agaribacter</taxon>
    </lineage>
</organism>
<name>A0ABV7FS55_9ALTE</name>
<keyword evidence="2" id="KW-0238">DNA-binding</keyword>
<dbReference type="InterPro" id="IPR019887">
    <property type="entry name" value="Tscrpt_reg_AsnC/Lrp_C"/>
</dbReference>
<dbReference type="SUPFAM" id="SSF54909">
    <property type="entry name" value="Dimeric alpha+beta barrel"/>
    <property type="match status" value="1"/>
</dbReference>
<evidence type="ECO:0000256" key="1">
    <source>
        <dbReference type="ARBA" id="ARBA00023015"/>
    </source>
</evidence>
<dbReference type="InterPro" id="IPR011008">
    <property type="entry name" value="Dimeric_a/b-barrel"/>
</dbReference>
<dbReference type="Gene3D" id="1.10.10.10">
    <property type="entry name" value="Winged helix-like DNA-binding domain superfamily/Winged helix DNA-binding domain"/>
    <property type="match status" value="1"/>
</dbReference>
<evidence type="ECO:0000256" key="2">
    <source>
        <dbReference type="ARBA" id="ARBA00023125"/>
    </source>
</evidence>
<dbReference type="InterPro" id="IPR000485">
    <property type="entry name" value="AsnC-type_HTH_dom"/>
</dbReference>
<evidence type="ECO:0000259" key="4">
    <source>
        <dbReference type="PROSITE" id="PS50956"/>
    </source>
</evidence>
<feature type="domain" description="HTH asnC-type" evidence="4">
    <location>
        <begin position="19"/>
        <end position="80"/>
    </location>
</feature>
<dbReference type="Gene3D" id="3.30.70.920">
    <property type="match status" value="1"/>
</dbReference>
<sequence>MALSAKNYENTELIRYIAMDTLDIKILKELQRDGRLSNVELSEAINLSPSPCLRRVKKLEASSVITGYSVTLDRDSVGLGMTVFVDVSLDNHQELATSAFEANVVLFDNVISCHEVSGASDYRLEVVVANLKGYESVLKQIQQLPHVKDIQSNFAIRTVKSGAPLPL</sequence>
<dbReference type="InterPro" id="IPR011991">
    <property type="entry name" value="ArsR-like_HTH"/>
</dbReference>
<dbReference type="InterPro" id="IPR036390">
    <property type="entry name" value="WH_DNA-bd_sf"/>
</dbReference>
<accession>A0ABV7FS55</accession>
<dbReference type="PRINTS" id="PR00033">
    <property type="entry name" value="HTHASNC"/>
</dbReference>
<dbReference type="Pfam" id="PF01037">
    <property type="entry name" value="AsnC_trans_reg"/>
    <property type="match status" value="1"/>
</dbReference>
<dbReference type="EMBL" id="JBHRSW010000047">
    <property type="protein sequence ID" value="MFC3123184.1"/>
    <property type="molecule type" value="Genomic_DNA"/>
</dbReference>
<keyword evidence="1" id="KW-0805">Transcription regulation</keyword>
<protein>
    <submittedName>
        <fullName evidence="5">Lrp/AsnC family transcriptional regulator</fullName>
    </submittedName>
</protein>
<dbReference type="RefSeq" id="WP_376921299.1">
    <property type="nucleotide sequence ID" value="NZ_JBHRSW010000047.1"/>
</dbReference>
<dbReference type="PANTHER" id="PTHR30154:SF34">
    <property type="entry name" value="TRANSCRIPTIONAL REGULATOR AZLB"/>
    <property type="match status" value="1"/>
</dbReference>